<keyword evidence="7" id="KW-0546">Nucleotide metabolism</keyword>
<dbReference type="GO" id="GO:0006226">
    <property type="term" value="P:dUMP biosynthetic process"/>
    <property type="evidence" value="ECO:0007669"/>
    <property type="project" value="UniProtKB-UniPathway"/>
</dbReference>
<evidence type="ECO:0000256" key="3">
    <source>
        <dbReference type="ARBA" id="ARBA00022723"/>
    </source>
</evidence>
<dbReference type="GO" id="GO:0000287">
    <property type="term" value="F:magnesium ion binding"/>
    <property type="evidence" value="ECO:0007669"/>
    <property type="project" value="InterPro"/>
</dbReference>
<feature type="domain" description="DinB-like" evidence="13">
    <location>
        <begin position="2096"/>
        <end position="2212"/>
    </location>
</feature>
<feature type="domain" description="Polysaccharide biosynthesis protein CapD-like" evidence="11">
    <location>
        <begin position="294"/>
        <end position="587"/>
    </location>
</feature>
<evidence type="ECO:0000256" key="1">
    <source>
        <dbReference type="ARBA" id="ARBA00005142"/>
    </source>
</evidence>
<dbReference type="GO" id="GO:0046081">
    <property type="term" value="P:dUTP catabolic process"/>
    <property type="evidence" value="ECO:0007669"/>
    <property type="project" value="InterPro"/>
</dbReference>
<accession>A0A812XSI8</accession>
<evidence type="ECO:0000259" key="12">
    <source>
        <dbReference type="Pfam" id="PF06155"/>
    </source>
</evidence>
<keyword evidence="3" id="KW-0479">Metal-binding</keyword>
<proteinExistence type="inferred from homology"/>
<dbReference type="PRINTS" id="PR00974">
    <property type="entry name" value="RIBOSOMALS18"/>
</dbReference>
<gene>
    <name evidence="14" type="primary">capD</name>
    <name evidence="14" type="ORF">SNEC2469_LOCUS21633</name>
</gene>
<dbReference type="UniPathway" id="UPA00610">
    <property type="reaction ID" value="UER00666"/>
</dbReference>
<dbReference type="EMBL" id="CAJNJA010038420">
    <property type="protein sequence ID" value="CAE7746772.1"/>
    <property type="molecule type" value="Genomic_DNA"/>
</dbReference>
<dbReference type="HAMAP" id="MF_00116">
    <property type="entry name" value="dUTPase_bact"/>
    <property type="match status" value="1"/>
</dbReference>
<dbReference type="CDD" id="cd07557">
    <property type="entry name" value="trimeric_dUTPase"/>
    <property type="match status" value="1"/>
</dbReference>
<organism evidence="14 15">
    <name type="scientific">Symbiodinium necroappetens</name>
    <dbReference type="NCBI Taxonomy" id="1628268"/>
    <lineage>
        <taxon>Eukaryota</taxon>
        <taxon>Sar</taxon>
        <taxon>Alveolata</taxon>
        <taxon>Dinophyceae</taxon>
        <taxon>Suessiales</taxon>
        <taxon>Symbiodiniaceae</taxon>
        <taxon>Symbiodinium</taxon>
    </lineage>
</organism>
<dbReference type="PANTHER" id="PTHR43318:SF1">
    <property type="entry name" value="POLYSACCHARIDE BIOSYNTHESIS PROTEIN EPSC-RELATED"/>
    <property type="match status" value="1"/>
</dbReference>
<evidence type="ECO:0000259" key="10">
    <source>
        <dbReference type="Pfam" id="PF00692"/>
    </source>
</evidence>
<evidence type="ECO:0000256" key="4">
    <source>
        <dbReference type="ARBA" id="ARBA00022801"/>
    </source>
</evidence>
<dbReference type="Gene3D" id="1.20.120.450">
    <property type="entry name" value="dinb family like domain"/>
    <property type="match status" value="2"/>
</dbReference>
<dbReference type="InterPro" id="IPR024775">
    <property type="entry name" value="DinB-like"/>
</dbReference>
<evidence type="ECO:0000256" key="7">
    <source>
        <dbReference type="ARBA" id="ARBA00023080"/>
    </source>
</evidence>
<dbReference type="InterPro" id="IPR033704">
    <property type="entry name" value="dUTPase_trimeric"/>
</dbReference>
<evidence type="ECO:0000256" key="5">
    <source>
        <dbReference type="ARBA" id="ARBA00022980"/>
    </source>
</evidence>
<keyword evidence="4" id="KW-0378">Hydrolase</keyword>
<dbReference type="OrthoDB" id="449257at2759"/>
<dbReference type="CDD" id="cd05237">
    <property type="entry name" value="UDP_invert_4-6DH_SDR_e"/>
    <property type="match status" value="1"/>
</dbReference>
<dbReference type="Pfam" id="PF01084">
    <property type="entry name" value="Ribosomal_S18"/>
    <property type="match status" value="1"/>
</dbReference>
<dbReference type="InterPro" id="IPR010376">
    <property type="entry name" value="GBBH-like_N"/>
</dbReference>
<dbReference type="PANTHER" id="PTHR43318">
    <property type="entry name" value="UDP-N-ACETYLGLUCOSAMINE 4,6-DEHYDRATASE"/>
    <property type="match status" value="1"/>
</dbReference>
<evidence type="ECO:0000259" key="11">
    <source>
        <dbReference type="Pfam" id="PF02719"/>
    </source>
</evidence>
<dbReference type="Gene3D" id="3.40.50.720">
    <property type="entry name" value="NAD(P)-binding Rossmann-like Domain"/>
    <property type="match status" value="2"/>
</dbReference>
<comment type="pathway">
    <text evidence="1">Pyrimidine metabolism; dUMP biosynthesis; dUMP from dCTP (dUTP route): step 2/2.</text>
</comment>
<keyword evidence="8 9" id="KW-0687">Ribonucleoprotein</keyword>
<dbReference type="Gene3D" id="4.10.640.10">
    <property type="entry name" value="Ribosomal protein S18"/>
    <property type="match status" value="1"/>
</dbReference>
<dbReference type="NCBIfam" id="NF001862">
    <property type="entry name" value="PRK00601.1"/>
    <property type="match status" value="1"/>
</dbReference>
<dbReference type="Gene3D" id="2.70.40.10">
    <property type="match status" value="1"/>
</dbReference>
<dbReference type="NCBIfam" id="TIGR00576">
    <property type="entry name" value="dut"/>
    <property type="match status" value="1"/>
</dbReference>
<comment type="similarity">
    <text evidence="9">Belongs to the bacterial ribosomal protein bS18 family.</text>
</comment>
<dbReference type="SUPFAM" id="SSF51735">
    <property type="entry name" value="NAD(P)-binding Rossmann-fold domains"/>
    <property type="match status" value="1"/>
</dbReference>
<evidence type="ECO:0000256" key="9">
    <source>
        <dbReference type="RuleBase" id="RU003910"/>
    </source>
</evidence>
<evidence type="ECO:0000313" key="15">
    <source>
        <dbReference type="Proteomes" id="UP000601435"/>
    </source>
</evidence>
<dbReference type="GO" id="GO:0003735">
    <property type="term" value="F:structural constituent of ribosome"/>
    <property type="evidence" value="ECO:0007669"/>
    <property type="project" value="InterPro"/>
</dbReference>
<dbReference type="HAMAP" id="MF_00270">
    <property type="entry name" value="Ribosomal_bS18"/>
    <property type="match status" value="1"/>
</dbReference>
<dbReference type="Pfam" id="PF06155">
    <property type="entry name" value="GBBH-like_N"/>
    <property type="match status" value="1"/>
</dbReference>
<keyword evidence="15" id="KW-1185">Reference proteome</keyword>
<dbReference type="GO" id="GO:0004170">
    <property type="term" value="F:dUTP diphosphatase activity"/>
    <property type="evidence" value="ECO:0007669"/>
    <property type="project" value="InterPro"/>
</dbReference>
<name>A0A812XSI8_9DINO</name>
<dbReference type="InterPro" id="IPR051203">
    <property type="entry name" value="Polysaccharide_Synthase-Rel"/>
</dbReference>
<feature type="domain" description="Gamma-butyrobetaine hydroxylase-like N-terminal" evidence="12">
    <location>
        <begin position="12"/>
        <end position="100"/>
    </location>
</feature>
<keyword evidence="5 9" id="KW-0689">Ribosomal protein</keyword>
<dbReference type="Pfam" id="PF00692">
    <property type="entry name" value="dUTPase"/>
    <property type="match status" value="1"/>
</dbReference>
<dbReference type="GO" id="GO:0006412">
    <property type="term" value="P:translation"/>
    <property type="evidence" value="ECO:0007669"/>
    <property type="project" value="InterPro"/>
</dbReference>
<dbReference type="GO" id="GO:0005840">
    <property type="term" value="C:ribosome"/>
    <property type="evidence" value="ECO:0007669"/>
    <property type="project" value="UniProtKB-KW"/>
</dbReference>
<dbReference type="InterPro" id="IPR003869">
    <property type="entry name" value="Polysac_CapD-like"/>
</dbReference>
<dbReference type="InterPro" id="IPR034660">
    <property type="entry name" value="DinB/YfiT-like"/>
</dbReference>
<feature type="domain" description="DinB-like" evidence="13">
    <location>
        <begin position="1195"/>
        <end position="1319"/>
    </location>
</feature>
<dbReference type="InterPro" id="IPR036291">
    <property type="entry name" value="NAD(P)-bd_dom_sf"/>
</dbReference>
<evidence type="ECO:0000256" key="2">
    <source>
        <dbReference type="ARBA" id="ARBA00007430"/>
    </source>
</evidence>
<evidence type="ECO:0000256" key="6">
    <source>
        <dbReference type="ARBA" id="ARBA00023004"/>
    </source>
</evidence>
<dbReference type="Gene3D" id="3.30.2020.30">
    <property type="match status" value="1"/>
</dbReference>
<comment type="similarity">
    <text evidence="2">Belongs to the polysaccharide synthase family.</text>
</comment>
<dbReference type="Proteomes" id="UP000601435">
    <property type="component" value="Unassembled WGS sequence"/>
</dbReference>
<dbReference type="SUPFAM" id="SSF109854">
    <property type="entry name" value="DinB/YfiT-like putative metalloenzymes"/>
    <property type="match status" value="2"/>
</dbReference>
<dbReference type="InterPro" id="IPR038492">
    <property type="entry name" value="GBBH-like_N_sf"/>
</dbReference>
<evidence type="ECO:0000313" key="14">
    <source>
        <dbReference type="EMBL" id="CAE7746772.1"/>
    </source>
</evidence>
<dbReference type="GO" id="GO:1990904">
    <property type="term" value="C:ribonucleoprotein complex"/>
    <property type="evidence" value="ECO:0007669"/>
    <property type="project" value="UniProtKB-KW"/>
</dbReference>
<comment type="caution">
    <text evidence="14">The sequence shown here is derived from an EMBL/GenBank/DDBJ whole genome shotgun (WGS) entry which is preliminary data.</text>
</comment>
<dbReference type="InterPro" id="IPR036157">
    <property type="entry name" value="dUTPase-like_sf"/>
</dbReference>
<evidence type="ECO:0000256" key="8">
    <source>
        <dbReference type="ARBA" id="ARBA00023274"/>
    </source>
</evidence>
<feature type="domain" description="dUTPase-like" evidence="10">
    <location>
        <begin position="780"/>
        <end position="905"/>
    </location>
</feature>
<sequence>MTTAPPTNLDLKKDKGLTVQWADGSSSYYSIAYLRKMSPSAEARQLREEMKKNPLTVLPSSAASGGPLVAESAEMVGNYAIRIRFSDGHDTGIFSWSYLREIDPGEEGVGINRSSPLNRGWWYHFALAGRAMTRPSNDNPVSPNAALDGAIAIGTPETLAGAMRQLEASGSGAVPRPFGVVVIDGANAPAATALGMRVLGSADELPAIYSRTPFGTAVVSLPGAMHRASERVREACEDLGAAVRFIPTIDDLLTDGVATRMTPGGPLDVQALIGREPKPIDPAFVRRAVTGKRVLITGAGGSIGSELARICARFEPETLVLMERAENALFEIDSEIHRRHPEVTRRAILNDVVEPEPTLRAFLETEPDVVFHAAAHKHVPMMETHPGAALNNNLFGTKSVADAARSSGCSRFVLISTDKAVNPSSVMGATKRMAELYVRSLNGAGGVGGCSYSLVRFGNVLGSACSVVPIWSRQLSEGGPITVTHEEMTRYFMTIPEAASLVIQASALEAGPGGGVFELDMGAPVRIRELAERFVRLHGFEPVFEGQTAASTARSGVRILFTGIRPGEKLHEELAYQAEDLRPTEVPGVKAWLGDLPRPEEVSRMVSEMTAVRKAVRNESVLEGIQRYVPTIGWTSDIASGTPMGNTTPDFEIRIPPQGGDRLATLYEEARDRLRLAEGLLACLKDTRTECEAHLTRLQKDDAVKSVTGRSSLDEKIASTTRMVESLRRVVEELARKLQKTGSLSPACVARYARRMSDTTLVDGPPAAVLEVVRLREGAVLPEYKTEGAAGMDLSALLDSPVVVEPGSVAKVPTGIAMAIPRGYEGQVRPRSGLAFKHALTVVNAPGTIDWDYRGEVIVGLINLGREAFKIESGMRIAQLVIAPVTRVRVEGVEELGGTERGLAGGAACPLDDSRGCYGIDVDGIGVYRSAGVWERCDEPIRVLFAGKRIDEKTALALIERWDRMVAGKEHYREIVALRWWGGEAMSIETFWGLNVGIGEGVREHVPDVDAVFPSRDIEASAVTVDRFPNSEEIQVHDARLRIARSDNAVHLEMIEHGRDGMLLARAHGVRVVFASPVEDKITPEDVGGSLDALMLLVDEDENDLVKADRMLRSLRPAMLVLVGHQPMVDRILESVPPIYEVERLPGNTVAVATPHPLESRVPRVVVLRDTPWAPEGELKELFEAKEAAAALSGEAFGALTLEQMNHLPSDGTHRPRWNIEHMAGQEITLYLNFFAQKDSAFRREDPRPANNKPAEYEMKRPEWSPAEEVREIERTQEFVRRFGYLLDGVELDARPEGGGWSLRTVFERMAWHWGHHTGKLGSKTELPDWILACWSMLLILTPSGVAATNGEDRFAVVRLEHVSTEPLDEEHPYGTLHRQRFVIRATVLGKAEDFDGLTCETTTFIYAEEHRGRPWMSPPDQFYSPYIEEGEMFYCLARLSPEHGVLWSAHYSGFRLTPFTHQNAGLLATLIRDESGHDRVRSIGPRVACSFEDMEQLEAFSKRYSSDFSAIDADVLLEHACHPSVAVRLAVLHELSIRHDLNEVVTRLIPCDAIPVAEQMIDDVFLRIQKNWERSPRRDELIERWYEDATSVNELMQINVYFSDLTKSGVVSLDQTFRDATRALEMTHRYERYRGDSEKDSALRRVYWLFTPLFEDARYGPKAFDLLLDELAARRAAEDPDASFPYQGGSSLSVDLTVQLELDKQWMSVEQRRMFDAIRVDSRAVDERVASDREWRESLSQSEARRREAEAKRAETQRLLDARHGIETLPVSESLLHIPAGQAEAWVALVRGATAERAAAMLVDEDPALRSIGVWLCVLQRRYDLLSSNRQLMDDAGIGLRAPSVGVVGTGPSEFTVGELYRDQYIRKVLGHWDASRITREELDALYPGPIDHDRSVDAWSRRLRTAGALAGRSSEFEGVLDAEFAMLGNAPEDVRRAVLLIARMSGSFPSRTAEIDGVLERMRDRGGEFELSDPVSAGKGFHFRKTFERWVAQREFGMSSDFSGGGPGGGRFGGKGNVLKESANGTIFVDYKNVDELRRMMTPNGKIHGRKRLSTSAREQRMIAQAIKRARHMGLLPYTSGVGADVECAGAGKGLEHHPVWVIGHLVTGSSLLAKHLGVAPTIPSLYDELFLRKGPSDRRLPDADAAYPALESVLEEYRRQHGIVEEALRDLGDAALSKEVEWRLGPYLPTMIDLISFMCVSHEALHLGQFADWRRAMGLPGAMAGM</sequence>
<dbReference type="NCBIfam" id="TIGR00165">
    <property type="entry name" value="S18"/>
    <property type="match status" value="1"/>
</dbReference>
<dbReference type="InterPro" id="IPR029054">
    <property type="entry name" value="dUTPase-like"/>
</dbReference>
<dbReference type="Pfam" id="PF02719">
    <property type="entry name" value="Polysacc_synt_2"/>
    <property type="match status" value="1"/>
</dbReference>
<dbReference type="SUPFAM" id="SSF51283">
    <property type="entry name" value="dUTPase-like"/>
    <property type="match status" value="1"/>
</dbReference>
<dbReference type="SUPFAM" id="SSF46911">
    <property type="entry name" value="Ribosomal protein S18"/>
    <property type="match status" value="1"/>
</dbReference>
<evidence type="ECO:0000259" key="13">
    <source>
        <dbReference type="Pfam" id="PF12867"/>
    </source>
</evidence>
<reference evidence="14" key="1">
    <citation type="submission" date="2021-02" db="EMBL/GenBank/DDBJ databases">
        <authorList>
            <person name="Dougan E. K."/>
            <person name="Rhodes N."/>
            <person name="Thang M."/>
            <person name="Chan C."/>
        </authorList>
    </citation>
    <scope>NUCLEOTIDE SEQUENCE</scope>
</reference>
<dbReference type="InterPro" id="IPR036870">
    <property type="entry name" value="Ribosomal_bS18_sf"/>
</dbReference>
<dbReference type="Pfam" id="PF12867">
    <property type="entry name" value="DinB_2"/>
    <property type="match status" value="2"/>
</dbReference>
<dbReference type="InterPro" id="IPR001648">
    <property type="entry name" value="Ribosomal_bS18"/>
</dbReference>
<keyword evidence="6" id="KW-0408">Iron</keyword>
<dbReference type="InterPro" id="IPR008181">
    <property type="entry name" value="dUTPase"/>
</dbReference>
<protein>
    <submittedName>
        <fullName evidence="14">CapD protein</fullName>
    </submittedName>
</protein>